<proteinExistence type="predicted"/>
<keyword evidence="1" id="KW-0812">Transmembrane</keyword>
<evidence type="ECO:0000313" key="2">
    <source>
        <dbReference type="EMBL" id="GBB87863.1"/>
    </source>
</evidence>
<comment type="caution">
    <text evidence="2">The sequence shown here is derived from an EMBL/GenBank/DDBJ whole genome shotgun (WGS) entry which is preliminary data.</text>
</comment>
<dbReference type="EMBL" id="BEXD01000487">
    <property type="protein sequence ID" value="GBB87863.1"/>
    <property type="molecule type" value="Genomic_DNA"/>
</dbReference>
<keyword evidence="1" id="KW-1133">Transmembrane helix</keyword>
<evidence type="ECO:0000313" key="4">
    <source>
        <dbReference type="Proteomes" id="UP000247702"/>
    </source>
</evidence>
<dbReference type="Proteomes" id="UP000247702">
    <property type="component" value="Unassembled WGS sequence"/>
</dbReference>
<keyword evidence="1" id="KW-0472">Membrane</keyword>
<gene>
    <name evidence="3" type="ORF">RCL2_001308400</name>
    <name evidence="2" type="ORF">RclHR1_14360002</name>
</gene>
<organism evidence="2 4">
    <name type="scientific">Rhizophagus clarus</name>
    <dbReference type="NCBI Taxonomy" id="94130"/>
    <lineage>
        <taxon>Eukaryota</taxon>
        <taxon>Fungi</taxon>
        <taxon>Fungi incertae sedis</taxon>
        <taxon>Mucoromycota</taxon>
        <taxon>Glomeromycotina</taxon>
        <taxon>Glomeromycetes</taxon>
        <taxon>Glomerales</taxon>
        <taxon>Glomeraceae</taxon>
        <taxon>Rhizophagus</taxon>
    </lineage>
</organism>
<evidence type="ECO:0008006" key="5">
    <source>
        <dbReference type="Google" id="ProtNLM"/>
    </source>
</evidence>
<reference evidence="2 4" key="1">
    <citation type="submission" date="2017-11" db="EMBL/GenBank/DDBJ databases">
        <title>The genome of Rhizophagus clarus HR1 reveals common genetic basis of auxotrophy among arbuscular mycorrhizal fungi.</title>
        <authorList>
            <person name="Kobayashi Y."/>
        </authorList>
    </citation>
    <scope>NUCLEOTIDE SEQUENCE [LARGE SCALE GENOMIC DNA]</scope>
    <source>
        <strain evidence="2 4">HR1</strain>
    </source>
</reference>
<dbReference type="EMBL" id="BLAL01000160">
    <property type="protein sequence ID" value="GES86007.1"/>
    <property type="molecule type" value="Genomic_DNA"/>
</dbReference>
<accession>A0A2Z6QCI9</accession>
<dbReference type="Proteomes" id="UP000615446">
    <property type="component" value="Unassembled WGS sequence"/>
</dbReference>
<keyword evidence="4" id="KW-1185">Reference proteome</keyword>
<evidence type="ECO:0000256" key="1">
    <source>
        <dbReference type="SAM" id="Phobius"/>
    </source>
</evidence>
<feature type="transmembrane region" description="Helical" evidence="1">
    <location>
        <begin position="12"/>
        <end position="29"/>
    </location>
</feature>
<sequence>MKTIRHKIRLIIYTLIISLFLSLLFHSKFTNSFELDSTDSFVNLFITPQPPPILPVSPSSLSAPLPVSSLLSKKRRNCNFGCILSILLIVTLTSICLTFIIRKFIYNQRKLKDVEFGSYYWENERQRIINERRKKRISYIIQNQLPTIYEEYENYNIEKKQ</sequence>
<protein>
    <recommendedName>
        <fullName evidence="5">Transmembrane protein</fullName>
    </recommendedName>
</protein>
<evidence type="ECO:0000313" key="3">
    <source>
        <dbReference type="EMBL" id="GES86007.1"/>
    </source>
</evidence>
<dbReference type="AlphaFoldDB" id="A0A2Z6QCI9"/>
<name>A0A2Z6QCI9_9GLOM</name>
<feature type="transmembrane region" description="Helical" evidence="1">
    <location>
        <begin position="78"/>
        <end position="101"/>
    </location>
</feature>
<reference evidence="3" key="2">
    <citation type="submission" date="2019-10" db="EMBL/GenBank/DDBJ databases">
        <title>Conservation and host-specific expression of non-tandemly repeated heterogenous ribosome RNA gene in arbuscular mycorrhizal fungi.</title>
        <authorList>
            <person name="Maeda T."/>
            <person name="Kobayashi Y."/>
            <person name="Nakagawa T."/>
            <person name="Ezawa T."/>
            <person name="Yamaguchi K."/>
            <person name="Bino T."/>
            <person name="Nishimoto Y."/>
            <person name="Shigenobu S."/>
            <person name="Kawaguchi M."/>
        </authorList>
    </citation>
    <scope>NUCLEOTIDE SEQUENCE</scope>
    <source>
        <strain evidence="3">HR1</strain>
    </source>
</reference>